<organism evidence="1 2">
    <name type="scientific">Candidatus Beckwithbacteria bacterium GW2011_GWB1_47_15</name>
    <dbReference type="NCBI Taxonomy" id="1618371"/>
    <lineage>
        <taxon>Bacteria</taxon>
        <taxon>Candidatus Beckwithiibacteriota</taxon>
    </lineage>
</organism>
<accession>A0A0G1RU69</accession>
<name>A0A0G1RU69_9BACT</name>
<dbReference type="Proteomes" id="UP000033860">
    <property type="component" value="Unassembled WGS sequence"/>
</dbReference>
<reference evidence="1 2" key="1">
    <citation type="journal article" date="2015" name="Nature">
        <title>rRNA introns, odd ribosomes, and small enigmatic genomes across a large radiation of phyla.</title>
        <authorList>
            <person name="Brown C.T."/>
            <person name="Hug L.A."/>
            <person name="Thomas B.C."/>
            <person name="Sharon I."/>
            <person name="Castelle C.J."/>
            <person name="Singh A."/>
            <person name="Wilkins M.J."/>
            <person name="Williams K.H."/>
            <person name="Banfield J.F."/>
        </authorList>
    </citation>
    <scope>NUCLEOTIDE SEQUENCE [LARGE SCALE GENOMIC DNA]</scope>
</reference>
<evidence type="ECO:0000313" key="1">
    <source>
        <dbReference type="EMBL" id="KKU60667.1"/>
    </source>
</evidence>
<sequence>MSSERIKVGKNELGPGGRFYCESVSFDRGGETRQVVGGIVEDVRGGGFYGRTLLLPNAVVKTAEPDSWHLFWRNLNWGLKPFPSQSSELAAQLDHLATKIIHRIVPVATDGEVVTPDSLGYADLGRLGYGQVLERMRGRGVRFDVANGENVKFARTRRTVWNLSSVLGIEHGSQVHPDNPFGKQNMWINEGGQMIWLDVLPAIKHTGFVLPAFYFRFHNDVKRNIMSEEKTFNKLNTSRLRDFVDGRLDQIAGDDKRELTFYLDSYDGVSEKFKQEMKRGARDLVIEDAYKRGIVSQSEALSLNESNFAYYTFLAERIVSPAARAFWEAVEISDEFKRDVRRFLIDPSFRKEKIVEHTTLAGLKRAFDLGLVDGPDWQEAKELLVEPLMSGVEKRRLAATYFGMQLWYTAYGWANNLVAWSTIGSTPFSENPGARLALGLFFELALPSIVRGVSTRLVNALTEDDLSTMVKVAVLPKLGGYLAVPADLAKRYGDRSEQIWHYTKRGLVASFSKVLQPWGGWNSDLEERLWGVLKGDRW</sequence>
<gene>
    <name evidence="1" type="ORF">UX85_C0008G0041</name>
</gene>
<evidence type="ECO:0000313" key="2">
    <source>
        <dbReference type="Proteomes" id="UP000033860"/>
    </source>
</evidence>
<dbReference type="AlphaFoldDB" id="A0A0G1RU69"/>
<dbReference type="EMBL" id="LCNT01000008">
    <property type="protein sequence ID" value="KKU60667.1"/>
    <property type="molecule type" value="Genomic_DNA"/>
</dbReference>
<proteinExistence type="predicted"/>
<protein>
    <submittedName>
        <fullName evidence="1">Uncharacterized protein</fullName>
    </submittedName>
</protein>
<comment type="caution">
    <text evidence="1">The sequence shown here is derived from an EMBL/GenBank/DDBJ whole genome shotgun (WGS) entry which is preliminary data.</text>
</comment>